<dbReference type="Proteomes" id="UP000887116">
    <property type="component" value="Unassembled WGS sequence"/>
</dbReference>
<sequence>MPQSDLGNQKRRKRYLLNMWVAQVPVTQVEEQLFNTRESIIYPIFVLANNDTYLNVSYAAVVSFAFMLLFLASPQ</sequence>
<keyword evidence="1" id="KW-1133">Transmembrane helix</keyword>
<organism evidence="2 3">
    <name type="scientific">Trichonephila clavata</name>
    <name type="common">Joro spider</name>
    <name type="synonym">Nephila clavata</name>
    <dbReference type="NCBI Taxonomy" id="2740835"/>
    <lineage>
        <taxon>Eukaryota</taxon>
        <taxon>Metazoa</taxon>
        <taxon>Ecdysozoa</taxon>
        <taxon>Arthropoda</taxon>
        <taxon>Chelicerata</taxon>
        <taxon>Arachnida</taxon>
        <taxon>Araneae</taxon>
        <taxon>Araneomorphae</taxon>
        <taxon>Entelegynae</taxon>
        <taxon>Araneoidea</taxon>
        <taxon>Nephilidae</taxon>
        <taxon>Trichonephila</taxon>
    </lineage>
</organism>
<keyword evidence="1" id="KW-0812">Transmembrane</keyword>
<feature type="transmembrane region" description="Helical" evidence="1">
    <location>
        <begin position="52"/>
        <end position="72"/>
    </location>
</feature>
<keyword evidence="3" id="KW-1185">Reference proteome</keyword>
<evidence type="ECO:0000313" key="2">
    <source>
        <dbReference type="EMBL" id="GFQ81337.1"/>
    </source>
</evidence>
<dbReference type="EMBL" id="BMAO01022348">
    <property type="protein sequence ID" value="GFQ81337.1"/>
    <property type="molecule type" value="Genomic_DNA"/>
</dbReference>
<dbReference type="AlphaFoldDB" id="A0A8X6FIU2"/>
<evidence type="ECO:0000313" key="3">
    <source>
        <dbReference type="Proteomes" id="UP000887116"/>
    </source>
</evidence>
<reference evidence="2" key="1">
    <citation type="submission" date="2020-07" db="EMBL/GenBank/DDBJ databases">
        <title>Multicomponent nature underlies the extraordinary mechanical properties of spider dragline silk.</title>
        <authorList>
            <person name="Kono N."/>
            <person name="Nakamura H."/>
            <person name="Mori M."/>
            <person name="Yoshida Y."/>
            <person name="Ohtoshi R."/>
            <person name="Malay A.D."/>
            <person name="Moran D.A.P."/>
            <person name="Tomita M."/>
            <person name="Numata K."/>
            <person name="Arakawa K."/>
        </authorList>
    </citation>
    <scope>NUCLEOTIDE SEQUENCE</scope>
</reference>
<protein>
    <submittedName>
        <fullName evidence="2">Uncharacterized protein</fullName>
    </submittedName>
</protein>
<accession>A0A8X6FIU2</accession>
<comment type="caution">
    <text evidence="2">The sequence shown here is derived from an EMBL/GenBank/DDBJ whole genome shotgun (WGS) entry which is preliminary data.</text>
</comment>
<evidence type="ECO:0000256" key="1">
    <source>
        <dbReference type="SAM" id="Phobius"/>
    </source>
</evidence>
<gene>
    <name evidence="2" type="ORF">TNCT_115741</name>
</gene>
<keyword evidence="1" id="KW-0472">Membrane</keyword>
<proteinExistence type="predicted"/>
<name>A0A8X6FIU2_TRICU</name>